<keyword evidence="4 5" id="KW-0648">Protein biosynthesis</keyword>
<dbReference type="GO" id="GO:0005829">
    <property type="term" value="C:cytosol"/>
    <property type="evidence" value="ECO:0007669"/>
    <property type="project" value="TreeGrafter"/>
</dbReference>
<dbReference type="AlphaFoldDB" id="A0A1K1P029"/>
<proteinExistence type="inferred from homology"/>
<feature type="domain" description="Formyl transferase N-terminal" evidence="6">
    <location>
        <begin position="1"/>
        <end position="183"/>
    </location>
</feature>
<dbReference type="RefSeq" id="WP_072300625.1">
    <property type="nucleotide sequence ID" value="NZ_FPIP01000006.1"/>
</dbReference>
<dbReference type="SUPFAM" id="SSF50486">
    <property type="entry name" value="FMT C-terminal domain-like"/>
    <property type="match status" value="1"/>
</dbReference>
<evidence type="ECO:0000256" key="2">
    <source>
        <dbReference type="ARBA" id="ARBA00012261"/>
    </source>
</evidence>
<dbReference type="EMBL" id="FPIP01000006">
    <property type="protein sequence ID" value="SFW40805.1"/>
    <property type="molecule type" value="Genomic_DNA"/>
</dbReference>
<evidence type="ECO:0000313" key="9">
    <source>
        <dbReference type="Proteomes" id="UP000183461"/>
    </source>
</evidence>
<sequence>MKIVFMGTPDFAVPCLRTLAESSHEVAAVFTQPDKPKGRGYKLIPTPVKAAAEEYGILVYQPLSLRKGEDAEESMRILRGIAPDLIVVTAYGQILPKEILELPKYGCINIHASLLPKYRGAAPINWVLLNGEKETGVTSMQMSEGLDTGDMLIKRAAEIGENETYEELYARLSAMGGEVLAETIEAIGNGALKPEVQDDSLSCYSPMIRKEMSALDFSKTAAEVHNTIRGVTGFAMLEGKRLKVFRSEIAQGSFDGAENGAIVDTASFAVKCGDGKAVIFREVQPEGKKRMKTEDFLRGKKLVKGDILG</sequence>
<feature type="domain" description="Formyl transferase C-terminal" evidence="7">
    <location>
        <begin position="208"/>
        <end position="300"/>
    </location>
</feature>
<organism evidence="8 9">
    <name type="scientific">Ruminococcus flavefaciens</name>
    <dbReference type="NCBI Taxonomy" id="1265"/>
    <lineage>
        <taxon>Bacteria</taxon>
        <taxon>Bacillati</taxon>
        <taxon>Bacillota</taxon>
        <taxon>Clostridia</taxon>
        <taxon>Eubacteriales</taxon>
        <taxon>Oscillospiraceae</taxon>
        <taxon>Ruminococcus</taxon>
    </lineage>
</organism>
<dbReference type="InterPro" id="IPR044135">
    <property type="entry name" value="Met-tRNA-FMT_C"/>
</dbReference>
<dbReference type="EC" id="2.1.2.9" evidence="2 5"/>
<gene>
    <name evidence="5" type="primary">fmt</name>
    <name evidence="8" type="ORF">SAMN02910280_2378</name>
</gene>
<dbReference type="InterPro" id="IPR036477">
    <property type="entry name" value="Formyl_transf_N_sf"/>
</dbReference>
<comment type="function">
    <text evidence="5">Attaches a formyl group to the free amino group of methionyl-tRNA(fMet). The formyl group appears to play a dual role in the initiator identity of N-formylmethionyl-tRNA by promoting its recognition by IF2 and preventing the misappropriation of this tRNA by the elongation apparatus.</text>
</comment>
<dbReference type="InterPro" id="IPR011034">
    <property type="entry name" value="Formyl_transferase-like_C_sf"/>
</dbReference>
<reference evidence="8 9" key="1">
    <citation type="submission" date="2016-11" db="EMBL/GenBank/DDBJ databases">
        <authorList>
            <person name="Jaros S."/>
            <person name="Januszkiewicz K."/>
            <person name="Wedrychowicz H."/>
        </authorList>
    </citation>
    <scope>NUCLEOTIDE SEQUENCE [LARGE SCALE GENOMIC DNA]</scope>
    <source>
        <strain evidence="8 9">YL228</strain>
    </source>
</reference>
<dbReference type="InterPro" id="IPR041711">
    <property type="entry name" value="Met-tRNA-FMT_N"/>
</dbReference>
<dbReference type="SUPFAM" id="SSF53328">
    <property type="entry name" value="Formyltransferase"/>
    <property type="match status" value="1"/>
</dbReference>
<dbReference type="HAMAP" id="MF_00182">
    <property type="entry name" value="Formyl_trans"/>
    <property type="match status" value="1"/>
</dbReference>
<dbReference type="GO" id="GO:0004479">
    <property type="term" value="F:methionyl-tRNA formyltransferase activity"/>
    <property type="evidence" value="ECO:0007669"/>
    <property type="project" value="UniProtKB-UniRule"/>
</dbReference>
<dbReference type="PANTHER" id="PTHR11138">
    <property type="entry name" value="METHIONYL-TRNA FORMYLTRANSFERASE"/>
    <property type="match status" value="1"/>
</dbReference>
<dbReference type="Gene3D" id="3.40.50.12230">
    <property type="match status" value="1"/>
</dbReference>
<keyword evidence="3 5" id="KW-0808">Transferase</keyword>
<evidence type="ECO:0000256" key="5">
    <source>
        <dbReference type="HAMAP-Rule" id="MF_00182"/>
    </source>
</evidence>
<dbReference type="InterPro" id="IPR005793">
    <property type="entry name" value="Formyl_trans_C"/>
</dbReference>
<dbReference type="Pfam" id="PF00551">
    <property type="entry name" value="Formyl_trans_N"/>
    <property type="match status" value="1"/>
</dbReference>
<evidence type="ECO:0000256" key="3">
    <source>
        <dbReference type="ARBA" id="ARBA00022679"/>
    </source>
</evidence>
<dbReference type="Pfam" id="PF02911">
    <property type="entry name" value="Formyl_trans_C"/>
    <property type="match status" value="1"/>
</dbReference>
<dbReference type="PANTHER" id="PTHR11138:SF5">
    <property type="entry name" value="METHIONYL-TRNA FORMYLTRANSFERASE, MITOCHONDRIAL"/>
    <property type="match status" value="1"/>
</dbReference>
<evidence type="ECO:0000259" key="6">
    <source>
        <dbReference type="Pfam" id="PF00551"/>
    </source>
</evidence>
<feature type="binding site" evidence="5">
    <location>
        <begin position="113"/>
        <end position="116"/>
    </location>
    <ligand>
        <name>(6S)-5,6,7,8-tetrahydrofolate</name>
        <dbReference type="ChEBI" id="CHEBI:57453"/>
    </ligand>
</feature>
<dbReference type="Proteomes" id="UP000183461">
    <property type="component" value="Unassembled WGS sequence"/>
</dbReference>
<dbReference type="InterPro" id="IPR002376">
    <property type="entry name" value="Formyl_transf_N"/>
</dbReference>
<dbReference type="CDD" id="cd08704">
    <property type="entry name" value="Met_tRNA_FMT_C"/>
    <property type="match status" value="1"/>
</dbReference>
<protein>
    <recommendedName>
        <fullName evidence="2 5">Methionyl-tRNA formyltransferase</fullName>
        <ecNumber evidence="2 5">2.1.2.9</ecNumber>
    </recommendedName>
</protein>
<dbReference type="CDD" id="cd08646">
    <property type="entry name" value="FMT_core_Met-tRNA-FMT_N"/>
    <property type="match status" value="1"/>
</dbReference>
<accession>A0A1K1P029</accession>
<dbReference type="InterPro" id="IPR005794">
    <property type="entry name" value="Fmt"/>
</dbReference>
<evidence type="ECO:0000259" key="7">
    <source>
        <dbReference type="Pfam" id="PF02911"/>
    </source>
</evidence>
<comment type="similarity">
    <text evidence="1 5">Belongs to the Fmt family.</text>
</comment>
<name>A0A1K1P029_RUMFL</name>
<dbReference type="NCBIfam" id="TIGR00460">
    <property type="entry name" value="fmt"/>
    <property type="match status" value="1"/>
</dbReference>
<comment type="catalytic activity">
    <reaction evidence="5">
        <text>L-methionyl-tRNA(fMet) + (6R)-10-formyltetrahydrofolate = N-formyl-L-methionyl-tRNA(fMet) + (6S)-5,6,7,8-tetrahydrofolate + H(+)</text>
        <dbReference type="Rhea" id="RHEA:24380"/>
        <dbReference type="Rhea" id="RHEA-COMP:9952"/>
        <dbReference type="Rhea" id="RHEA-COMP:9953"/>
        <dbReference type="ChEBI" id="CHEBI:15378"/>
        <dbReference type="ChEBI" id="CHEBI:57453"/>
        <dbReference type="ChEBI" id="CHEBI:78530"/>
        <dbReference type="ChEBI" id="CHEBI:78844"/>
        <dbReference type="ChEBI" id="CHEBI:195366"/>
        <dbReference type="EC" id="2.1.2.9"/>
    </reaction>
</comment>
<evidence type="ECO:0000256" key="1">
    <source>
        <dbReference type="ARBA" id="ARBA00010699"/>
    </source>
</evidence>
<evidence type="ECO:0000313" key="8">
    <source>
        <dbReference type="EMBL" id="SFW40805.1"/>
    </source>
</evidence>
<evidence type="ECO:0000256" key="4">
    <source>
        <dbReference type="ARBA" id="ARBA00022917"/>
    </source>
</evidence>